<proteinExistence type="predicted"/>
<dbReference type="Proteomes" id="UP000077787">
    <property type="component" value="Chromosome"/>
</dbReference>
<dbReference type="GO" id="GO:0006355">
    <property type="term" value="P:regulation of DNA-templated transcription"/>
    <property type="evidence" value="ECO:0007669"/>
    <property type="project" value="InterPro"/>
</dbReference>
<organism evidence="1 2">
    <name type="scientific">Stutzerimonas stutzeri</name>
    <name type="common">Pseudomonas stutzeri</name>
    <dbReference type="NCBI Taxonomy" id="316"/>
    <lineage>
        <taxon>Bacteria</taxon>
        <taxon>Pseudomonadati</taxon>
        <taxon>Pseudomonadota</taxon>
        <taxon>Gammaproteobacteria</taxon>
        <taxon>Pseudomonadales</taxon>
        <taxon>Pseudomonadaceae</taxon>
        <taxon>Stutzerimonas</taxon>
    </lineage>
</organism>
<evidence type="ECO:0000313" key="2">
    <source>
        <dbReference type="Proteomes" id="UP000077787"/>
    </source>
</evidence>
<evidence type="ECO:0008006" key="3">
    <source>
        <dbReference type="Google" id="ProtNLM"/>
    </source>
</evidence>
<dbReference type="RefSeq" id="WP_064482760.1">
    <property type="nucleotide sequence ID" value="NZ_CP015641.1"/>
</dbReference>
<dbReference type="GO" id="GO:0003677">
    <property type="term" value="F:DNA binding"/>
    <property type="evidence" value="ECO:0007669"/>
    <property type="project" value="InterPro"/>
</dbReference>
<dbReference type="SUPFAM" id="SSF46894">
    <property type="entry name" value="C-terminal effector domain of the bipartite response regulators"/>
    <property type="match status" value="1"/>
</dbReference>
<dbReference type="OrthoDB" id="6896872at2"/>
<name>A0A172WWW9_STUST</name>
<dbReference type="InterPro" id="IPR016032">
    <property type="entry name" value="Sig_transdc_resp-reg_C-effctor"/>
</dbReference>
<evidence type="ECO:0000313" key="1">
    <source>
        <dbReference type="EMBL" id="ANF28014.1"/>
    </source>
</evidence>
<reference evidence="1 2" key="1">
    <citation type="submission" date="2016-05" db="EMBL/GenBank/DDBJ databases">
        <title>Genome sequence of Pseudomonas stutzeri 273 and identification of the exopolysaccharide biosynthesis locus.</title>
        <authorList>
            <person name="Wu S."/>
            <person name="Sun C."/>
        </authorList>
    </citation>
    <scope>NUCLEOTIDE SEQUENCE [LARGE SCALE GENOMIC DNA]</scope>
    <source>
        <strain evidence="1 2">273</strain>
    </source>
</reference>
<protein>
    <recommendedName>
        <fullName evidence="3">LuxR family transcriptional regulator</fullName>
    </recommendedName>
</protein>
<gene>
    <name evidence="1" type="ORF">PS273GM_13055</name>
</gene>
<dbReference type="InterPro" id="IPR036388">
    <property type="entry name" value="WH-like_DNA-bd_sf"/>
</dbReference>
<dbReference type="EMBL" id="CP015641">
    <property type="protein sequence ID" value="ANF28014.1"/>
    <property type="molecule type" value="Genomic_DNA"/>
</dbReference>
<dbReference type="Gene3D" id="1.10.10.10">
    <property type="entry name" value="Winged helix-like DNA-binding domain superfamily/Winged helix DNA-binding domain"/>
    <property type="match status" value="1"/>
</dbReference>
<sequence>MDTIQIEGWEGRLGRGLAPRQLQATIYAALDMTAKEIARHMDCSYYTVKQQLDDARLKLGNQRTTRGLCLEAMKRGIIAPLMVALLVGGEHAQTRPIRRPDAPRQQTLTRVKRVDEVELVA</sequence>
<dbReference type="AlphaFoldDB" id="A0A172WWW9"/>
<accession>A0A172WWW9</accession>